<feature type="binding site" evidence="13">
    <location>
        <position position="255"/>
    </location>
    <ligand>
        <name>NADPH</name>
        <dbReference type="ChEBI" id="CHEBI:57783"/>
    </ligand>
</feature>
<feature type="binding site" evidence="13">
    <location>
        <position position="244"/>
    </location>
    <ligand>
        <name>sn-glycerol 3-phosphate</name>
        <dbReference type="ChEBI" id="CHEBI:57597"/>
    </ligand>
</feature>
<accession>A0A9D1PV99</accession>
<evidence type="ECO:0000256" key="5">
    <source>
        <dbReference type="ARBA" id="ARBA00023027"/>
    </source>
</evidence>
<comment type="pathway">
    <text evidence="13">Membrane lipid metabolism; glycerophospholipid metabolism.</text>
</comment>
<dbReference type="InterPro" id="IPR006109">
    <property type="entry name" value="G3P_DH_NAD-dep_C"/>
</dbReference>
<feature type="binding site" evidence="16">
    <location>
        <position position="255"/>
    </location>
    <ligand>
        <name>NAD(+)</name>
        <dbReference type="ChEBI" id="CHEBI:57540"/>
    </ligand>
</feature>
<keyword evidence="5 13" id="KW-0520">NAD</keyword>
<dbReference type="FunFam" id="3.40.50.720:FF:000019">
    <property type="entry name" value="Glycerol-3-phosphate dehydrogenase [NAD(P)+]"/>
    <property type="match status" value="1"/>
</dbReference>
<keyword evidence="6 13" id="KW-0443">Lipid metabolism</keyword>
<dbReference type="FunFam" id="1.10.1040.10:FF:000001">
    <property type="entry name" value="Glycerol-3-phosphate dehydrogenase [NAD(P)+]"/>
    <property type="match status" value="1"/>
</dbReference>
<evidence type="ECO:0000256" key="4">
    <source>
        <dbReference type="ARBA" id="ARBA00023002"/>
    </source>
</evidence>
<dbReference type="InterPro" id="IPR013328">
    <property type="entry name" value="6PGD_dom2"/>
</dbReference>
<evidence type="ECO:0000256" key="14">
    <source>
        <dbReference type="PIRSR" id="PIRSR000114-1"/>
    </source>
</evidence>
<dbReference type="Proteomes" id="UP000886752">
    <property type="component" value="Unassembled WGS sequence"/>
</dbReference>
<organism evidence="20 21">
    <name type="scientific">Candidatus Desulfovibrio intestinipullorum</name>
    <dbReference type="NCBI Taxonomy" id="2838536"/>
    <lineage>
        <taxon>Bacteria</taxon>
        <taxon>Pseudomonadati</taxon>
        <taxon>Thermodesulfobacteriota</taxon>
        <taxon>Desulfovibrionia</taxon>
        <taxon>Desulfovibrionales</taxon>
        <taxon>Desulfovibrionaceae</taxon>
        <taxon>Desulfovibrio</taxon>
    </lineage>
</organism>
<dbReference type="EC" id="1.1.1.94" evidence="10 13"/>
<evidence type="ECO:0000256" key="16">
    <source>
        <dbReference type="PIRSR" id="PIRSR000114-3"/>
    </source>
</evidence>
<comment type="caution">
    <text evidence="13">Lacks conserved residue(s) required for the propagation of feature annotation.</text>
</comment>
<feature type="domain" description="Glycerol-3-phosphate dehydrogenase NAD-dependent N-terminal" evidence="18">
    <location>
        <begin position="5"/>
        <end position="159"/>
    </location>
</feature>
<keyword evidence="4 13" id="KW-0560">Oxidoreductase</keyword>
<feature type="binding site" evidence="13">
    <location>
        <position position="14"/>
    </location>
    <ligand>
        <name>NADPH</name>
        <dbReference type="ChEBI" id="CHEBI:57783"/>
    </ligand>
</feature>
<dbReference type="AlphaFoldDB" id="A0A9D1PV99"/>
<evidence type="ECO:0000256" key="2">
    <source>
        <dbReference type="ARBA" id="ARBA00022516"/>
    </source>
</evidence>
<evidence type="ECO:0000256" key="17">
    <source>
        <dbReference type="RuleBase" id="RU000437"/>
    </source>
</evidence>
<dbReference type="SUPFAM" id="SSF51735">
    <property type="entry name" value="NAD(P)-binding Rossmann-fold domains"/>
    <property type="match status" value="1"/>
</dbReference>
<feature type="domain" description="Glycerol-3-phosphate dehydrogenase NAD-dependent C-terminal" evidence="19">
    <location>
        <begin position="180"/>
        <end position="319"/>
    </location>
</feature>
<comment type="catalytic activity">
    <reaction evidence="13">
        <text>sn-glycerol 3-phosphate + NAD(+) = dihydroxyacetone phosphate + NADH + H(+)</text>
        <dbReference type="Rhea" id="RHEA:11092"/>
        <dbReference type="ChEBI" id="CHEBI:15378"/>
        <dbReference type="ChEBI" id="CHEBI:57540"/>
        <dbReference type="ChEBI" id="CHEBI:57597"/>
        <dbReference type="ChEBI" id="CHEBI:57642"/>
        <dbReference type="ChEBI" id="CHEBI:57945"/>
        <dbReference type="EC" id="1.1.1.94"/>
    </reaction>
</comment>
<feature type="binding site" evidence="13">
    <location>
        <position position="254"/>
    </location>
    <ligand>
        <name>sn-glycerol 3-phosphate</name>
        <dbReference type="ChEBI" id="CHEBI:57597"/>
    </ligand>
</feature>
<dbReference type="SUPFAM" id="SSF48179">
    <property type="entry name" value="6-phosphogluconate dehydrogenase C-terminal domain-like"/>
    <property type="match status" value="1"/>
</dbReference>
<feature type="active site" description="Proton acceptor" evidence="13 14">
    <location>
        <position position="191"/>
    </location>
</feature>
<feature type="binding site" evidence="13">
    <location>
        <position position="136"/>
    </location>
    <ligand>
        <name>sn-glycerol 3-phosphate</name>
        <dbReference type="ChEBI" id="CHEBI:57597"/>
    </ligand>
</feature>
<dbReference type="GO" id="GO:0046167">
    <property type="term" value="P:glycerol-3-phosphate biosynthetic process"/>
    <property type="evidence" value="ECO:0007669"/>
    <property type="project" value="UniProtKB-UniRule"/>
</dbReference>
<feature type="binding site" evidence="15">
    <location>
        <begin position="255"/>
        <end position="256"/>
    </location>
    <ligand>
        <name>substrate</name>
    </ligand>
</feature>
<feature type="binding site" evidence="13">
    <location>
        <position position="138"/>
    </location>
    <ligand>
        <name>sn-glycerol 3-phosphate</name>
        <dbReference type="ChEBI" id="CHEBI:57597"/>
    </ligand>
</feature>
<feature type="binding site" evidence="13">
    <location>
        <position position="13"/>
    </location>
    <ligand>
        <name>NADPH</name>
        <dbReference type="ChEBI" id="CHEBI:57783"/>
    </ligand>
</feature>
<feature type="binding site" evidence="13">
    <location>
        <position position="191"/>
    </location>
    <ligand>
        <name>sn-glycerol 3-phosphate</name>
        <dbReference type="ChEBI" id="CHEBI:57597"/>
    </ligand>
</feature>
<dbReference type="NCBIfam" id="NF000942">
    <property type="entry name" value="PRK00094.1-4"/>
    <property type="match status" value="1"/>
</dbReference>
<dbReference type="Pfam" id="PF01210">
    <property type="entry name" value="NAD_Gly3P_dh_N"/>
    <property type="match status" value="1"/>
</dbReference>
<feature type="binding site" evidence="13">
    <location>
        <position position="279"/>
    </location>
    <ligand>
        <name>NADPH</name>
        <dbReference type="ChEBI" id="CHEBI:57783"/>
    </ligand>
</feature>
<dbReference type="InterPro" id="IPR011128">
    <property type="entry name" value="G3P_DH_NAD-dep_N"/>
</dbReference>
<keyword evidence="8 13" id="KW-1208">Phospholipid metabolism</keyword>
<gene>
    <name evidence="13" type="primary">gpsA</name>
    <name evidence="20" type="ORF">H9894_03485</name>
</gene>
<protein>
    <recommendedName>
        <fullName evidence="11 13">Glycerol-3-phosphate dehydrogenase [NAD(P)+]</fullName>
        <ecNumber evidence="10 13">1.1.1.94</ecNumber>
    </recommendedName>
    <alternativeName>
        <fullName evidence="13">NAD(P)(+)-dependent glycerol-3-phosphate dehydrogenase</fullName>
    </alternativeName>
    <alternativeName>
        <fullName evidence="12 13">NAD(P)H-dependent dihydroxyacetone-phosphate reductase</fullName>
    </alternativeName>
</protein>
<evidence type="ECO:0000313" key="21">
    <source>
        <dbReference type="Proteomes" id="UP000886752"/>
    </source>
</evidence>
<dbReference type="GO" id="GO:0047952">
    <property type="term" value="F:glycerol-3-phosphate dehydrogenase [NAD(P)+] activity"/>
    <property type="evidence" value="ECO:0007669"/>
    <property type="project" value="UniProtKB-UniRule"/>
</dbReference>
<dbReference type="InterPro" id="IPR008927">
    <property type="entry name" value="6-PGluconate_DH-like_C_sf"/>
</dbReference>
<dbReference type="InterPro" id="IPR036291">
    <property type="entry name" value="NAD(P)-bd_dom_sf"/>
</dbReference>
<evidence type="ECO:0000256" key="13">
    <source>
        <dbReference type="HAMAP-Rule" id="MF_00394"/>
    </source>
</evidence>
<comment type="caution">
    <text evidence="20">The sequence shown here is derived from an EMBL/GenBank/DDBJ whole genome shotgun (WGS) entry which is preliminary data.</text>
</comment>
<dbReference type="InterPro" id="IPR006168">
    <property type="entry name" value="G3P_DH_NAD-dep"/>
</dbReference>
<dbReference type="GO" id="GO:0005829">
    <property type="term" value="C:cytosol"/>
    <property type="evidence" value="ECO:0007669"/>
    <property type="project" value="TreeGrafter"/>
</dbReference>
<keyword evidence="7 13" id="KW-0594">Phospholipid biosynthesis</keyword>
<feature type="binding site" evidence="13">
    <location>
        <position position="51"/>
    </location>
    <ligand>
        <name>NADPH</name>
        <dbReference type="ChEBI" id="CHEBI:57783"/>
    </ligand>
</feature>
<comment type="similarity">
    <text evidence="1 13 17">Belongs to the NAD-dependent glycerol-3-phosphate dehydrogenase family.</text>
</comment>
<evidence type="ECO:0000256" key="10">
    <source>
        <dbReference type="ARBA" id="ARBA00066687"/>
    </source>
</evidence>
<dbReference type="PANTHER" id="PTHR11728:SF1">
    <property type="entry name" value="GLYCEROL-3-PHOSPHATE DEHYDROGENASE [NAD(+)] 2, CHLOROPLASTIC"/>
    <property type="match status" value="1"/>
</dbReference>
<evidence type="ECO:0000256" key="12">
    <source>
        <dbReference type="ARBA" id="ARBA00080511"/>
    </source>
</evidence>
<dbReference type="PROSITE" id="PS00957">
    <property type="entry name" value="NAD_G3PDH"/>
    <property type="match status" value="1"/>
</dbReference>
<comment type="catalytic activity">
    <reaction evidence="9">
        <text>sn-glycerol 3-phosphate + NADP(+) = dihydroxyacetone phosphate + NADPH + H(+)</text>
        <dbReference type="Rhea" id="RHEA:11096"/>
        <dbReference type="ChEBI" id="CHEBI:15378"/>
        <dbReference type="ChEBI" id="CHEBI:57597"/>
        <dbReference type="ChEBI" id="CHEBI:57642"/>
        <dbReference type="ChEBI" id="CHEBI:57783"/>
        <dbReference type="ChEBI" id="CHEBI:58349"/>
        <dbReference type="EC" id="1.1.1.94"/>
    </reaction>
    <physiologicalReaction direction="right-to-left" evidence="9">
        <dbReference type="Rhea" id="RHEA:11098"/>
    </physiologicalReaction>
</comment>
<evidence type="ECO:0000259" key="18">
    <source>
        <dbReference type="Pfam" id="PF01210"/>
    </source>
</evidence>
<proteinExistence type="inferred from homology"/>
<evidence type="ECO:0000256" key="15">
    <source>
        <dbReference type="PIRSR" id="PIRSR000114-2"/>
    </source>
</evidence>
<dbReference type="Gene3D" id="1.10.1040.10">
    <property type="entry name" value="N-(1-d-carboxylethyl)-l-norvaline Dehydrogenase, domain 2"/>
    <property type="match status" value="1"/>
</dbReference>
<dbReference type="Pfam" id="PF07479">
    <property type="entry name" value="NAD_Gly3P_dh_C"/>
    <property type="match status" value="1"/>
</dbReference>
<evidence type="ECO:0000256" key="3">
    <source>
        <dbReference type="ARBA" id="ARBA00022857"/>
    </source>
</evidence>
<dbReference type="GO" id="GO:0005975">
    <property type="term" value="P:carbohydrate metabolic process"/>
    <property type="evidence" value="ECO:0007669"/>
    <property type="project" value="InterPro"/>
</dbReference>
<reference evidence="20" key="2">
    <citation type="submission" date="2021-04" db="EMBL/GenBank/DDBJ databases">
        <authorList>
            <person name="Gilroy R."/>
        </authorList>
    </citation>
    <scope>NUCLEOTIDE SEQUENCE</scope>
    <source>
        <strain evidence="20">ChiHecec2B26-446</strain>
    </source>
</reference>
<dbReference type="EMBL" id="DXHV01000038">
    <property type="protein sequence ID" value="HIW00235.1"/>
    <property type="molecule type" value="Genomic_DNA"/>
</dbReference>
<feature type="binding site" evidence="15">
    <location>
        <position position="106"/>
    </location>
    <ligand>
        <name>substrate</name>
    </ligand>
</feature>
<dbReference type="GO" id="GO:0051287">
    <property type="term" value="F:NAD binding"/>
    <property type="evidence" value="ECO:0007669"/>
    <property type="project" value="InterPro"/>
</dbReference>
<dbReference type="NCBIfam" id="NF000940">
    <property type="entry name" value="PRK00094.1-2"/>
    <property type="match status" value="1"/>
</dbReference>
<keyword evidence="2 13" id="KW-0444">Lipid biosynthesis</keyword>
<reference evidence="20" key="1">
    <citation type="journal article" date="2021" name="PeerJ">
        <title>Extensive microbial diversity within the chicken gut microbiome revealed by metagenomics and culture.</title>
        <authorList>
            <person name="Gilroy R."/>
            <person name="Ravi A."/>
            <person name="Getino M."/>
            <person name="Pursley I."/>
            <person name="Horton D.L."/>
            <person name="Alikhan N.F."/>
            <person name="Baker D."/>
            <person name="Gharbi K."/>
            <person name="Hall N."/>
            <person name="Watson M."/>
            <person name="Adriaenssens E.M."/>
            <person name="Foster-Nyarko E."/>
            <person name="Jarju S."/>
            <person name="Secka A."/>
            <person name="Antonio M."/>
            <person name="Oren A."/>
            <person name="Chaudhuri R.R."/>
            <person name="La Ragione R."/>
            <person name="Hildebrand F."/>
            <person name="Pallen M.J."/>
        </authorList>
    </citation>
    <scope>NUCLEOTIDE SEQUENCE</scope>
    <source>
        <strain evidence="20">ChiHecec2B26-446</strain>
    </source>
</reference>
<feature type="binding site" evidence="13">
    <location>
        <position position="255"/>
    </location>
    <ligand>
        <name>sn-glycerol 3-phosphate</name>
        <dbReference type="ChEBI" id="CHEBI:57597"/>
    </ligand>
</feature>
<comment type="function">
    <text evidence="13">Catalyzes the reduction of the glycolytic intermediate dihydroxyacetone phosphate (DHAP) to sn-glycerol 3-phosphate (G3P), the key precursor for phospholipid synthesis.</text>
</comment>
<feature type="binding site" evidence="16">
    <location>
        <position position="140"/>
    </location>
    <ligand>
        <name>NAD(+)</name>
        <dbReference type="ChEBI" id="CHEBI:57540"/>
    </ligand>
</feature>
<feature type="binding site" evidence="13">
    <location>
        <position position="106"/>
    </location>
    <ligand>
        <name>NADPH</name>
        <dbReference type="ChEBI" id="CHEBI:57783"/>
    </ligand>
</feature>
<dbReference type="PANTHER" id="PTHR11728">
    <property type="entry name" value="GLYCEROL-3-PHOSPHATE DEHYDROGENASE"/>
    <property type="match status" value="1"/>
</dbReference>
<keyword evidence="13" id="KW-0547">Nucleotide-binding</keyword>
<feature type="binding site" evidence="16">
    <location>
        <begin position="10"/>
        <end position="15"/>
    </location>
    <ligand>
        <name>NAD(+)</name>
        <dbReference type="ChEBI" id="CHEBI:57540"/>
    </ligand>
</feature>
<dbReference type="GO" id="GO:0006650">
    <property type="term" value="P:glycerophospholipid metabolic process"/>
    <property type="evidence" value="ECO:0007669"/>
    <property type="project" value="UniProtKB-UniRule"/>
</dbReference>
<feature type="binding site" evidence="13">
    <location>
        <position position="34"/>
    </location>
    <ligand>
        <name>NADPH</name>
        <dbReference type="ChEBI" id="CHEBI:57783"/>
    </ligand>
</feature>
<evidence type="ECO:0000256" key="11">
    <source>
        <dbReference type="ARBA" id="ARBA00069372"/>
    </source>
</evidence>
<evidence type="ECO:0000256" key="7">
    <source>
        <dbReference type="ARBA" id="ARBA00023209"/>
    </source>
</evidence>
<sequence>MERQKICVAGGGSWGSALAHLAACNGHEVTLYLRDEKVCTAINTQHENTHYLPGLRLHEGVRASTDPAVLSTSLLILAIPCQQQRSFLGLHGSRLTPGCTILNVAKGIEDVSGCTASQFLPSVLEGHAFTYAVLSGPSFAREVLEGQPTAVVIASTAMDRAEHMQDLLSSACFRCYTSTDVLGVEIGGAVKNVIAIAAGLCDGLSIGTNGRAALLTRGLAEISRLGVALGARAQTFMGLSGLGDLVLTATGSLSRNRTLGLALGHGQSLEKACQEIGMVTEGVKTAFAVSKLAARLNVAVPITDAVCAILNGTLTAREASRQLMTRSLGQE</sequence>
<evidence type="ECO:0000256" key="6">
    <source>
        <dbReference type="ARBA" id="ARBA00023098"/>
    </source>
</evidence>
<dbReference type="PRINTS" id="PR00077">
    <property type="entry name" value="GPDHDRGNASE"/>
</dbReference>
<dbReference type="GO" id="GO:0008654">
    <property type="term" value="P:phospholipid biosynthetic process"/>
    <property type="evidence" value="ECO:0007669"/>
    <property type="project" value="UniProtKB-KW"/>
</dbReference>
<evidence type="ECO:0000256" key="9">
    <source>
        <dbReference type="ARBA" id="ARBA00052716"/>
    </source>
</evidence>
<dbReference type="Gene3D" id="3.40.50.720">
    <property type="entry name" value="NAD(P)-binding Rossmann-like Domain"/>
    <property type="match status" value="1"/>
</dbReference>
<feature type="binding site" evidence="13">
    <location>
        <position position="281"/>
    </location>
    <ligand>
        <name>NADPH</name>
        <dbReference type="ChEBI" id="CHEBI:57783"/>
    </ligand>
</feature>
<feature type="binding site" evidence="13">
    <location>
        <position position="140"/>
    </location>
    <ligand>
        <name>NADPH</name>
        <dbReference type="ChEBI" id="CHEBI:57783"/>
    </ligand>
</feature>
<comment type="subcellular location">
    <subcellularLocation>
        <location evidence="13">Cytoplasm</location>
    </subcellularLocation>
</comment>
<dbReference type="PIRSF" id="PIRSF000114">
    <property type="entry name" value="Glycerol-3-P_dh"/>
    <property type="match status" value="1"/>
</dbReference>
<name>A0A9D1PV99_9BACT</name>
<dbReference type="GO" id="GO:0046168">
    <property type="term" value="P:glycerol-3-phosphate catabolic process"/>
    <property type="evidence" value="ECO:0007669"/>
    <property type="project" value="InterPro"/>
</dbReference>
<keyword evidence="3 13" id="KW-0521">NADP</keyword>
<feature type="binding site" evidence="13">
    <location>
        <position position="106"/>
    </location>
    <ligand>
        <name>sn-glycerol 3-phosphate</name>
        <dbReference type="ChEBI" id="CHEBI:57597"/>
    </ligand>
</feature>
<dbReference type="HAMAP" id="MF_00394">
    <property type="entry name" value="NAD_Glyc3P_dehydrog"/>
    <property type="match status" value="1"/>
</dbReference>
<keyword evidence="13" id="KW-0963">Cytoplasm</keyword>
<feature type="binding site" evidence="13">
    <location>
        <position position="256"/>
    </location>
    <ligand>
        <name>sn-glycerol 3-phosphate</name>
        <dbReference type="ChEBI" id="CHEBI:57597"/>
    </ligand>
</feature>
<evidence type="ECO:0000256" key="8">
    <source>
        <dbReference type="ARBA" id="ARBA00023264"/>
    </source>
</evidence>
<evidence type="ECO:0000259" key="19">
    <source>
        <dbReference type="Pfam" id="PF07479"/>
    </source>
</evidence>
<evidence type="ECO:0000313" key="20">
    <source>
        <dbReference type="EMBL" id="HIW00235.1"/>
    </source>
</evidence>
<evidence type="ECO:0000256" key="1">
    <source>
        <dbReference type="ARBA" id="ARBA00011009"/>
    </source>
</evidence>